<protein>
    <submittedName>
        <fullName evidence="1">Uncharacterized protein</fullName>
    </submittedName>
</protein>
<dbReference type="EMBL" id="JAWWNJ010000028">
    <property type="protein sequence ID" value="KAK7028397.1"/>
    <property type="molecule type" value="Genomic_DNA"/>
</dbReference>
<sequence length="402" mass="44953">MASERPFIQSDIAQLGSARRKPYEDIINAQISKFPKGMNLRKTSIPDMQKLLLDPRLGFTTIQPPAAITSPVVRDHVSPSPSQTSVPPAASDLPPSIIIVFNPYTTLTFEFLADSVTPRQTRAVQLLIQDSRGPCGISNVSQRVLLAFVDAENCDNGEWRTSSLEVLSELQASFGRLQGAGKIGVPDREDNKYTEFFATFNSEENEHNFAPSMSNITIPRNNRLELRVEHHPDRLPTSSQAKTTRELIPAESNTTSTLPKIHDEAVKWLQEKIEKRTGYATFDSNRNKVLQNRERVEFWKFAAQVVATFHKTAWPSSILSISSTKTITMDAIQKSLRIGATTLNDAVKMTRIVEIYTREGPNYSEEVDSETRKAQEPVENVGASTLMAFLQQWAGNHPIVEN</sequence>
<keyword evidence="2" id="KW-1185">Reference proteome</keyword>
<gene>
    <name evidence="1" type="ORF">R3P38DRAFT_3267240</name>
</gene>
<comment type="caution">
    <text evidence="1">The sequence shown here is derived from an EMBL/GenBank/DDBJ whole genome shotgun (WGS) entry which is preliminary data.</text>
</comment>
<dbReference type="AlphaFoldDB" id="A0AAW0BNJ6"/>
<name>A0AAW0BNJ6_9AGAR</name>
<dbReference type="Proteomes" id="UP001362999">
    <property type="component" value="Unassembled WGS sequence"/>
</dbReference>
<evidence type="ECO:0000313" key="1">
    <source>
        <dbReference type="EMBL" id="KAK7028397.1"/>
    </source>
</evidence>
<proteinExistence type="predicted"/>
<organism evidence="1 2">
    <name type="scientific">Favolaschia claudopus</name>
    <dbReference type="NCBI Taxonomy" id="2862362"/>
    <lineage>
        <taxon>Eukaryota</taxon>
        <taxon>Fungi</taxon>
        <taxon>Dikarya</taxon>
        <taxon>Basidiomycota</taxon>
        <taxon>Agaricomycotina</taxon>
        <taxon>Agaricomycetes</taxon>
        <taxon>Agaricomycetidae</taxon>
        <taxon>Agaricales</taxon>
        <taxon>Marasmiineae</taxon>
        <taxon>Mycenaceae</taxon>
        <taxon>Favolaschia</taxon>
    </lineage>
</organism>
<accession>A0AAW0BNJ6</accession>
<evidence type="ECO:0000313" key="2">
    <source>
        <dbReference type="Proteomes" id="UP001362999"/>
    </source>
</evidence>
<reference evidence="1 2" key="1">
    <citation type="journal article" date="2024" name="J Genomics">
        <title>Draft genome sequencing and assembly of Favolaschia claudopus CIRM-BRFM 2984 isolated from oak limbs.</title>
        <authorList>
            <person name="Navarro D."/>
            <person name="Drula E."/>
            <person name="Chaduli D."/>
            <person name="Cazenave R."/>
            <person name="Ahrendt S."/>
            <person name="Wang J."/>
            <person name="Lipzen A."/>
            <person name="Daum C."/>
            <person name="Barry K."/>
            <person name="Grigoriev I.V."/>
            <person name="Favel A."/>
            <person name="Rosso M.N."/>
            <person name="Martin F."/>
        </authorList>
    </citation>
    <scope>NUCLEOTIDE SEQUENCE [LARGE SCALE GENOMIC DNA]</scope>
    <source>
        <strain evidence="1 2">CIRM-BRFM 2984</strain>
    </source>
</reference>